<evidence type="ECO:0000313" key="1">
    <source>
        <dbReference type="EMBL" id="MPL72476.1"/>
    </source>
</evidence>
<name>A0A644TZP9_9ZZZZ</name>
<dbReference type="EMBL" id="VSSQ01000066">
    <property type="protein sequence ID" value="MPL72476.1"/>
    <property type="molecule type" value="Genomic_DNA"/>
</dbReference>
<organism evidence="1">
    <name type="scientific">bioreactor metagenome</name>
    <dbReference type="NCBI Taxonomy" id="1076179"/>
    <lineage>
        <taxon>unclassified sequences</taxon>
        <taxon>metagenomes</taxon>
        <taxon>ecological metagenomes</taxon>
    </lineage>
</organism>
<sequence length="153" mass="15858">MKVKSFFAIAALSVALVSCGTKEAPVSEQLVGQWTGMDAITVTVLDSTGTPMTQTMEAPIELEYLADSTFTAVVMVNDSTNVALGAVATVADALVNFTGSMTCAQTLEVSGTLTLQGKDTLVLNYTGVNTEAGITHEGKALVVRKVVEAAPVQ</sequence>
<comment type="caution">
    <text evidence="1">The sequence shown here is derived from an EMBL/GenBank/DDBJ whole genome shotgun (WGS) entry which is preliminary data.</text>
</comment>
<proteinExistence type="predicted"/>
<dbReference type="AlphaFoldDB" id="A0A644TZP9"/>
<gene>
    <name evidence="1" type="ORF">SDC9_18261</name>
</gene>
<accession>A0A644TZP9</accession>
<dbReference type="PROSITE" id="PS51257">
    <property type="entry name" value="PROKAR_LIPOPROTEIN"/>
    <property type="match status" value="1"/>
</dbReference>
<reference evidence="1" key="1">
    <citation type="submission" date="2019-08" db="EMBL/GenBank/DDBJ databases">
        <authorList>
            <person name="Kucharzyk K."/>
            <person name="Murdoch R.W."/>
            <person name="Higgins S."/>
            <person name="Loffler F."/>
        </authorList>
    </citation>
    <scope>NUCLEOTIDE SEQUENCE</scope>
</reference>
<protein>
    <submittedName>
        <fullName evidence="1">Uncharacterized protein</fullName>
    </submittedName>
</protein>